<dbReference type="InterPro" id="IPR036526">
    <property type="entry name" value="C-N_Hydrolase_sf"/>
</dbReference>
<evidence type="ECO:0000256" key="1">
    <source>
        <dbReference type="ARBA" id="ARBA00022801"/>
    </source>
</evidence>
<dbReference type="PANTHER" id="PTHR23088">
    <property type="entry name" value="NITRILASE-RELATED"/>
    <property type="match status" value="1"/>
</dbReference>
<dbReference type="GO" id="GO:0050152">
    <property type="term" value="F:omega-amidase activity"/>
    <property type="evidence" value="ECO:0000318"/>
    <property type="project" value="GO_Central"/>
</dbReference>
<dbReference type="InterPro" id="IPR045254">
    <property type="entry name" value="Nit1/2_C-N_Hydrolase"/>
</dbReference>
<dbReference type="GO" id="GO:0006528">
    <property type="term" value="P:asparagine metabolic process"/>
    <property type="evidence" value="ECO:0000318"/>
    <property type="project" value="GO_Central"/>
</dbReference>
<evidence type="ECO:0000313" key="9">
    <source>
        <dbReference type="Proteomes" id="UP000001555"/>
    </source>
</evidence>
<accession>B7PCE4</accession>
<dbReference type="InterPro" id="IPR003010">
    <property type="entry name" value="C-N_Hydrolase"/>
</dbReference>
<keyword evidence="9" id="KW-1185">Reference proteome</keyword>
<dbReference type="GO" id="GO:0006107">
    <property type="term" value="P:oxaloacetate metabolic process"/>
    <property type="evidence" value="ECO:0000318"/>
    <property type="project" value="GO_Central"/>
</dbReference>
<evidence type="ECO:0000313" key="8">
    <source>
        <dbReference type="EnsemblMetazoa" id="ISCW002926-PA"/>
    </source>
</evidence>
<dbReference type="InParanoid" id="B7PCE4"/>
<dbReference type="Gene3D" id="3.60.110.10">
    <property type="entry name" value="Carbon-nitrogen hydrolase"/>
    <property type="match status" value="1"/>
</dbReference>
<dbReference type="PaxDb" id="6945-B7PCE4"/>
<gene>
    <name evidence="7" type="ORF">IscW_ISCW002926</name>
</gene>
<dbReference type="EnsemblMetazoa" id="ISCW002926-RA">
    <property type="protein sequence ID" value="ISCW002926-PA"/>
    <property type="gene ID" value="ISCW002926"/>
</dbReference>
<dbReference type="EMBL" id="DS683564">
    <property type="protein sequence ID" value="EEC04266.1"/>
    <property type="molecule type" value="Genomic_DNA"/>
</dbReference>
<dbReference type="EMBL" id="ABJB010456930">
    <property type="status" value="NOT_ANNOTATED_CDS"/>
    <property type="molecule type" value="Genomic_DNA"/>
</dbReference>
<comment type="catalytic activity">
    <reaction evidence="5">
        <text>2-oxosuccinamate + H2O = oxaloacetate + NH4(+)</text>
        <dbReference type="Rhea" id="RHEA:59412"/>
        <dbReference type="ChEBI" id="CHEBI:15377"/>
        <dbReference type="ChEBI" id="CHEBI:16452"/>
        <dbReference type="ChEBI" id="CHEBI:28938"/>
        <dbReference type="ChEBI" id="CHEBI:57735"/>
        <dbReference type="EC" id="3.5.1.3"/>
    </reaction>
    <physiologicalReaction direction="left-to-right" evidence="5">
        <dbReference type="Rhea" id="RHEA:59413"/>
    </physiologicalReaction>
</comment>
<proteinExistence type="predicted"/>
<evidence type="ECO:0000259" key="6">
    <source>
        <dbReference type="PROSITE" id="PS50263"/>
    </source>
</evidence>
<name>B7PCE4_IXOSC</name>
<dbReference type="EC" id="3.5.1.3" evidence="3"/>
<reference evidence="8" key="2">
    <citation type="submission" date="2020-05" db="UniProtKB">
        <authorList>
            <consortium name="EnsemblMetazoa"/>
        </authorList>
    </citation>
    <scope>IDENTIFICATION</scope>
    <source>
        <strain evidence="8">wikel</strain>
    </source>
</reference>
<dbReference type="SUPFAM" id="SSF56317">
    <property type="entry name" value="Carbon-nitrogen hydrolase"/>
    <property type="match status" value="1"/>
</dbReference>
<dbReference type="VEuPathDB" id="VectorBase:ISCW002926"/>
<protein>
    <recommendedName>
        <fullName evidence="3">omega-amidase</fullName>
        <ecNumber evidence="3">3.5.1.3</ecNumber>
    </recommendedName>
    <alternativeName>
        <fullName evidence="4">Nitrilase homolog 2</fullName>
    </alternativeName>
</protein>
<evidence type="ECO:0000256" key="4">
    <source>
        <dbReference type="ARBA" id="ARBA00041576"/>
    </source>
</evidence>
<dbReference type="Pfam" id="PF00795">
    <property type="entry name" value="CN_hydrolase"/>
    <property type="match status" value="1"/>
</dbReference>
<dbReference type="PROSITE" id="PS50263">
    <property type="entry name" value="CN_HYDROLASE"/>
    <property type="match status" value="1"/>
</dbReference>
<evidence type="ECO:0000256" key="3">
    <source>
        <dbReference type="ARBA" id="ARBA00039118"/>
    </source>
</evidence>
<dbReference type="VEuPathDB" id="VectorBase:ISCI002926"/>
<organism>
    <name type="scientific">Ixodes scapularis</name>
    <name type="common">Black-legged tick</name>
    <name type="synonym">Deer tick</name>
    <dbReference type="NCBI Taxonomy" id="6945"/>
    <lineage>
        <taxon>Eukaryota</taxon>
        <taxon>Metazoa</taxon>
        <taxon>Ecdysozoa</taxon>
        <taxon>Arthropoda</taxon>
        <taxon>Chelicerata</taxon>
        <taxon>Arachnida</taxon>
        <taxon>Acari</taxon>
        <taxon>Parasitiformes</taxon>
        <taxon>Ixodida</taxon>
        <taxon>Ixodoidea</taxon>
        <taxon>Ixodidae</taxon>
        <taxon>Ixodinae</taxon>
        <taxon>Ixodes</taxon>
    </lineage>
</organism>
<dbReference type="Proteomes" id="UP000001555">
    <property type="component" value="Unassembled WGS sequence"/>
</dbReference>
<evidence type="ECO:0000256" key="2">
    <source>
        <dbReference type="ARBA" id="ARBA00036637"/>
    </source>
</evidence>
<evidence type="ECO:0000313" key="7">
    <source>
        <dbReference type="EMBL" id="EEC04266.1"/>
    </source>
</evidence>
<dbReference type="OrthoDB" id="10250282at2759"/>
<dbReference type="AlphaFoldDB" id="B7PCE4"/>
<sequence length="268" mass="29124">MSLKLKEAATSGAHMVCLPACFGYPLGGRGFKASAETIPGETSEMLSQCARENGVYLIGGSMTEIDGKGQRYNTCLVYGPDGSMVAKHRKLHLFDADIPGMITSRESSLVSPGNRLTTFDTPLCKVGVGVCYDIFFAPLAHIYSQLGCKLLVFPSAFTVDIGPIYAELYSRSRAVDGQVYVALASLARSERTPYVPWGHSMLVDPMGKVVRSAGTEEEILMSEVDLDYLSTVRKQMPIMKHHRNDLYDVIRAPGDHFSDHGDGDCGAT</sequence>
<feature type="domain" description="CN hydrolase" evidence="6">
    <location>
        <begin position="1"/>
        <end position="226"/>
    </location>
</feature>
<comment type="catalytic activity">
    <reaction evidence="2">
        <text>2-oxoglutaramate + H2O = 2-oxoglutarate + NH4(+)</text>
        <dbReference type="Rhea" id="RHEA:32963"/>
        <dbReference type="ChEBI" id="CHEBI:15377"/>
        <dbReference type="ChEBI" id="CHEBI:16769"/>
        <dbReference type="ChEBI" id="CHEBI:16810"/>
        <dbReference type="ChEBI" id="CHEBI:28938"/>
        <dbReference type="EC" id="3.5.1.3"/>
    </reaction>
    <physiologicalReaction direction="left-to-right" evidence="2">
        <dbReference type="Rhea" id="RHEA:32964"/>
    </physiologicalReaction>
</comment>
<reference evidence="7 9" key="1">
    <citation type="submission" date="2008-03" db="EMBL/GenBank/DDBJ databases">
        <title>Annotation of Ixodes scapularis.</title>
        <authorList>
            <consortium name="Ixodes scapularis Genome Project Consortium"/>
            <person name="Caler E."/>
            <person name="Hannick L.I."/>
            <person name="Bidwell S."/>
            <person name="Joardar V."/>
            <person name="Thiagarajan M."/>
            <person name="Amedeo P."/>
            <person name="Galinsky K.J."/>
            <person name="Schobel S."/>
            <person name="Inman J."/>
            <person name="Hostetler J."/>
            <person name="Miller J."/>
            <person name="Hammond M."/>
            <person name="Megy K."/>
            <person name="Lawson D."/>
            <person name="Kodira C."/>
            <person name="Sutton G."/>
            <person name="Meyer J."/>
            <person name="Hill C.A."/>
            <person name="Birren B."/>
            <person name="Nene V."/>
            <person name="Collins F."/>
            <person name="Alarcon-Chaidez F."/>
            <person name="Wikel S."/>
            <person name="Strausberg R."/>
        </authorList>
    </citation>
    <scope>NUCLEOTIDE SEQUENCE [LARGE SCALE GENOMIC DNA]</scope>
    <source>
        <strain evidence="9">Wikel</strain>
        <strain evidence="7">Wikel colony</strain>
    </source>
</reference>
<dbReference type="VEuPathDB" id="VectorBase:ISCP_020988"/>
<dbReference type="HOGENOM" id="CLU_030130_1_0_1"/>
<evidence type="ECO:0000256" key="5">
    <source>
        <dbReference type="ARBA" id="ARBA00048745"/>
    </source>
</evidence>
<dbReference type="PANTHER" id="PTHR23088:SF30">
    <property type="entry name" value="OMEGA-AMIDASE NIT2"/>
    <property type="match status" value="1"/>
</dbReference>
<keyword evidence="1 7" id="KW-0378">Hydrolase</keyword>
<dbReference type="FunCoup" id="B7PCE4">
    <property type="interactions" value="841"/>
</dbReference>
<dbReference type="CDD" id="cd07572">
    <property type="entry name" value="nit"/>
    <property type="match status" value="1"/>
</dbReference>
<dbReference type="GO" id="GO:0006541">
    <property type="term" value="P:glutamine metabolic process"/>
    <property type="evidence" value="ECO:0000318"/>
    <property type="project" value="GO_Central"/>
</dbReference>
<dbReference type="STRING" id="6945.B7PCE4"/>